<protein>
    <recommendedName>
        <fullName evidence="1">4Fe-4S Wbl-type domain-containing protein</fullName>
    </recommendedName>
</protein>
<name>M3TJJ3_GORML</name>
<proteinExistence type="predicted"/>
<feature type="domain" description="4Fe-4S Wbl-type" evidence="1">
    <location>
        <begin position="35"/>
        <end position="106"/>
    </location>
</feature>
<dbReference type="InterPro" id="IPR034768">
    <property type="entry name" value="4FE4S_WBL"/>
</dbReference>
<dbReference type="EMBL" id="BAOP01000041">
    <property type="protein sequence ID" value="GAC81671.1"/>
    <property type="molecule type" value="Genomic_DNA"/>
</dbReference>
<evidence type="ECO:0000259" key="1">
    <source>
        <dbReference type="PROSITE" id="PS51674"/>
    </source>
</evidence>
<evidence type="ECO:0000313" key="2">
    <source>
        <dbReference type="EMBL" id="GAC81671.1"/>
    </source>
</evidence>
<dbReference type="STRING" id="410332.SAMN04488550_4174"/>
<keyword evidence="3" id="KW-1185">Reference proteome</keyword>
<dbReference type="PROSITE" id="PS51674">
    <property type="entry name" value="4FE4S_WBL"/>
    <property type="match status" value="1"/>
</dbReference>
<dbReference type="AlphaFoldDB" id="M3TJJ3"/>
<dbReference type="RefSeq" id="WP_008381620.1">
    <property type="nucleotide sequence ID" value="NZ_BAOP01000041.1"/>
</dbReference>
<organism evidence="2 3">
    <name type="scientific">Gordonia malaquae NBRC 108250</name>
    <dbReference type="NCBI Taxonomy" id="1223542"/>
    <lineage>
        <taxon>Bacteria</taxon>
        <taxon>Bacillati</taxon>
        <taxon>Actinomycetota</taxon>
        <taxon>Actinomycetes</taxon>
        <taxon>Mycobacteriales</taxon>
        <taxon>Gordoniaceae</taxon>
        <taxon>Gordonia</taxon>
    </lineage>
</organism>
<accession>M3TJJ3</accession>
<sequence>MSTKQGPALRGSNMTVQPHPVLSPISGMAWVDHGACIPPRGGKDWTPEQWAAHDLMWHPEKGSSSAAYAAKAVCLSCPVRRECAAAGVRHNMGGVVAGVAVDTKASSTSGGSRARALRALAKVAGLPDSEASHPRGLVGEVQRMAGRGVAPPVIAAHLGCRIETVNRHIKAMAVTA</sequence>
<dbReference type="Proteomes" id="UP000035009">
    <property type="component" value="Unassembled WGS sequence"/>
</dbReference>
<evidence type="ECO:0000313" key="3">
    <source>
        <dbReference type="Proteomes" id="UP000035009"/>
    </source>
</evidence>
<gene>
    <name evidence="2" type="ORF">GM1_041_00420</name>
</gene>
<comment type="caution">
    <text evidence="2">The sequence shown here is derived from an EMBL/GenBank/DDBJ whole genome shotgun (WGS) entry which is preliminary data.</text>
</comment>
<reference evidence="2 3" key="1">
    <citation type="submission" date="2013-02" db="EMBL/GenBank/DDBJ databases">
        <title>Whole genome shotgun sequence of Gordonia malaquae NBRC 108250.</title>
        <authorList>
            <person name="Yoshida I."/>
            <person name="Hosoyama A."/>
            <person name="Tsuchikane K."/>
            <person name="Ando Y."/>
            <person name="Baba S."/>
            <person name="Ohji S."/>
            <person name="Hamada M."/>
            <person name="Tamura T."/>
            <person name="Yamazoe A."/>
            <person name="Yamazaki S."/>
            <person name="Fujita N."/>
        </authorList>
    </citation>
    <scope>NUCLEOTIDE SEQUENCE [LARGE SCALE GENOMIC DNA]</scope>
    <source>
        <strain evidence="2 3">NBRC 108250</strain>
    </source>
</reference>
<dbReference type="Pfam" id="PF02467">
    <property type="entry name" value="Whib"/>
    <property type="match status" value="1"/>
</dbReference>